<sequence length="104" mass="11565">MVSPDDALLTPKSIFGPNPIRQYVIASHIDTYLRHVGKIEIACRCIATELGRDFSNEICERRDYPCLAFLLIAQLPSVGVYATENFIHCCGIDYGKFSNGKGIL</sequence>
<reference evidence="2" key="1">
    <citation type="submission" date="2015-02" db="EMBL/GenBank/DDBJ databases">
        <title>Complete Genome Sequencing of Pandoraea vervacti NS15 sp. nov.</title>
        <authorList>
            <person name="Chan K.-G."/>
        </authorList>
    </citation>
    <scope>NUCLEOTIDE SEQUENCE [LARGE SCALE GENOMIC DNA]</scope>
    <source>
        <strain evidence="2">NS15</strain>
    </source>
</reference>
<protein>
    <submittedName>
        <fullName evidence="1">Uncharacterized protein</fullName>
    </submittedName>
</protein>
<proteinExistence type="predicted"/>
<dbReference type="Proteomes" id="UP000035085">
    <property type="component" value="Chromosome"/>
</dbReference>
<evidence type="ECO:0000313" key="2">
    <source>
        <dbReference type="Proteomes" id="UP000035085"/>
    </source>
</evidence>
<name>A0ABN4FX09_9BURK</name>
<keyword evidence="2" id="KW-1185">Reference proteome</keyword>
<accession>A0ABN4FX09</accession>
<organism evidence="1 2">
    <name type="scientific">Pandoraea vervacti</name>
    <dbReference type="NCBI Taxonomy" id="656178"/>
    <lineage>
        <taxon>Bacteria</taxon>
        <taxon>Pseudomonadati</taxon>
        <taxon>Pseudomonadota</taxon>
        <taxon>Betaproteobacteria</taxon>
        <taxon>Burkholderiales</taxon>
        <taxon>Burkholderiaceae</taxon>
        <taxon>Pandoraea</taxon>
    </lineage>
</organism>
<evidence type="ECO:0000313" key="1">
    <source>
        <dbReference type="EMBL" id="AJP56532.1"/>
    </source>
</evidence>
<gene>
    <name evidence="1" type="ORF">UC34_04975</name>
</gene>
<dbReference type="EMBL" id="CP010897">
    <property type="protein sequence ID" value="AJP56532.1"/>
    <property type="molecule type" value="Genomic_DNA"/>
</dbReference>